<keyword evidence="1" id="KW-1133">Transmembrane helix</keyword>
<feature type="transmembrane region" description="Helical" evidence="1">
    <location>
        <begin position="131"/>
        <end position="153"/>
    </location>
</feature>
<gene>
    <name evidence="2" type="ORF">PRELSG_0829800</name>
</gene>
<keyword evidence="3" id="KW-1185">Reference proteome</keyword>
<dbReference type="GeneID" id="39735974"/>
<dbReference type="AlphaFoldDB" id="A0A1J1H4L8"/>
<accession>A0A1J1H4L8</accession>
<dbReference type="VEuPathDB" id="PlasmoDB:PRELSG_0829800"/>
<organism evidence="2 3">
    <name type="scientific">Plasmodium relictum</name>
    <dbReference type="NCBI Taxonomy" id="85471"/>
    <lineage>
        <taxon>Eukaryota</taxon>
        <taxon>Sar</taxon>
        <taxon>Alveolata</taxon>
        <taxon>Apicomplexa</taxon>
        <taxon>Aconoidasida</taxon>
        <taxon>Haemosporida</taxon>
        <taxon>Plasmodiidae</taxon>
        <taxon>Plasmodium</taxon>
        <taxon>Plasmodium (Haemamoeba)</taxon>
    </lineage>
</organism>
<dbReference type="OrthoDB" id="385327at2759"/>
<name>A0A1J1H4L8_PLARL</name>
<keyword evidence="1" id="KW-0472">Membrane</keyword>
<keyword evidence="1" id="KW-0812">Transmembrane</keyword>
<proteinExistence type="predicted"/>
<evidence type="ECO:0000256" key="1">
    <source>
        <dbReference type="SAM" id="Phobius"/>
    </source>
</evidence>
<evidence type="ECO:0000313" key="2">
    <source>
        <dbReference type="EMBL" id="CRG99868.1"/>
    </source>
</evidence>
<protein>
    <submittedName>
        <fullName evidence="2">Uncharacterized protein</fullName>
    </submittedName>
</protein>
<dbReference type="EMBL" id="LN835303">
    <property type="protein sequence ID" value="CRG99868.1"/>
    <property type="molecule type" value="Genomic_DNA"/>
</dbReference>
<reference evidence="2 3" key="1">
    <citation type="submission" date="2015-04" db="EMBL/GenBank/DDBJ databases">
        <authorList>
            <consortium name="Pathogen Informatics"/>
        </authorList>
    </citation>
    <scope>NUCLEOTIDE SEQUENCE [LARGE SCALE GENOMIC DNA]</scope>
    <source>
        <strain evidence="2 3">SGS1</strain>
    </source>
</reference>
<sequence>MVINTIYSNKNFKKMILGTKETLQYKNIANLRKCKKKNEKNISYNGEKNDGFLSSKIDEKNKNVLQKHLFFKKFNENFFKKRKIFYIDNNIFFILGGFTTLYSVFVYDFFTNRHMQIFSNFFFLLFQVTRQSINILACAVHLLFICFQIYVLYIKSDVIIK</sequence>
<evidence type="ECO:0000313" key="3">
    <source>
        <dbReference type="Proteomes" id="UP000220158"/>
    </source>
</evidence>
<dbReference type="KEGG" id="prel:PRELSG_0829800"/>
<feature type="transmembrane region" description="Helical" evidence="1">
    <location>
        <begin position="90"/>
        <end position="111"/>
    </location>
</feature>
<dbReference type="Proteomes" id="UP000220158">
    <property type="component" value="Chromosome 8"/>
</dbReference>
<dbReference type="RefSeq" id="XP_028532873.1">
    <property type="nucleotide sequence ID" value="XM_028676378.1"/>
</dbReference>